<evidence type="ECO:0000313" key="11">
    <source>
        <dbReference type="Proteomes" id="UP000324065"/>
    </source>
</evidence>
<dbReference type="EMBL" id="VWPJ01000003">
    <property type="protein sequence ID" value="KAA5606645.1"/>
    <property type="molecule type" value="Genomic_DNA"/>
</dbReference>
<dbReference type="SUPFAM" id="SSF51717">
    <property type="entry name" value="Dihydropteroate synthetase-like"/>
    <property type="match status" value="1"/>
</dbReference>
<dbReference type="OrthoDB" id="9811744at2"/>
<organism evidence="10 11">
    <name type="scientific">Roseospira marina</name>
    <dbReference type="NCBI Taxonomy" id="140057"/>
    <lineage>
        <taxon>Bacteria</taxon>
        <taxon>Pseudomonadati</taxon>
        <taxon>Pseudomonadota</taxon>
        <taxon>Alphaproteobacteria</taxon>
        <taxon>Rhodospirillales</taxon>
        <taxon>Rhodospirillaceae</taxon>
        <taxon>Roseospira</taxon>
    </lineage>
</organism>
<comment type="catalytic activity">
    <reaction evidence="1">
        <text>(7,8-dihydropterin-6-yl)methyl diphosphate + 4-aminobenzoate = 7,8-dihydropteroate + diphosphate</text>
        <dbReference type="Rhea" id="RHEA:19949"/>
        <dbReference type="ChEBI" id="CHEBI:17836"/>
        <dbReference type="ChEBI" id="CHEBI:17839"/>
        <dbReference type="ChEBI" id="CHEBI:33019"/>
        <dbReference type="ChEBI" id="CHEBI:72950"/>
        <dbReference type="EC" id="2.5.1.15"/>
    </reaction>
</comment>
<dbReference type="GO" id="GO:0004156">
    <property type="term" value="F:dihydropteroate synthase activity"/>
    <property type="evidence" value="ECO:0007669"/>
    <property type="project" value="UniProtKB-EC"/>
</dbReference>
<dbReference type="PROSITE" id="PS50972">
    <property type="entry name" value="PTERIN_BINDING"/>
    <property type="match status" value="1"/>
</dbReference>
<comment type="caution">
    <text evidence="10">The sequence shown here is derived from an EMBL/GenBank/DDBJ whole genome shotgun (WGS) entry which is preliminary data.</text>
</comment>
<dbReference type="PROSITE" id="PS00792">
    <property type="entry name" value="DHPS_1"/>
    <property type="match status" value="1"/>
</dbReference>
<dbReference type="GO" id="GO:0005829">
    <property type="term" value="C:cytosol"/>
    <property type="evidence" value="ECO:0007669"/>
    <property type="project" value="TreeGrafter"/>
</dbReference>
<dbReference type="AlphaFoldDB" id="A0A5M6IG41"/>
<feature type="domain" description="Pterin-binding" evidence="9">
    <location>
        <begin position="140"/>
        <end position="401"/>
    </location>
</feature>
<keyword evidence="5 10" id="KW-0808">Transferase</keyword>
<evidence type="ECO:0000259" key="9">
    <source>
        <dbReference type="PROSITE" id="PS50972"/>
    </source>
</evidence>
<dbReference type="InterPro" id="IPR011005">
    <property type="entry name" value="Dihydropteroate_synth-like_sf"/>
</dbReference>
<sequence length="413" mass="43143">MAPESGGDAAAFPSVAPISRSYVRDPALPWDLFQGGALVNPLKGLQFAPTGLLRGPAAQQARAVRRARALAGRDDVAFSAVTLFLRPDDQGPWHVHGCDLPTLALWAEAHGPTMQAIVAAGLNRLTAPRAPFAGLSLDRPRIMGIVNCTPDSFSDGGDYASAEAAVARGLAMLEAGADVLDIGGESTRPGSDTVEVDEEIRRIVPVVKGLAERGALISIDTRRAAVMEAALAHGARIINDITALAGDPDSLGVAVRAGVPVILMHMQGEPRTMQANPTYGRAPADVYAWLARRVTICVSAGMPVGRICVDPGIGFGKTLDHNLDLLAHIGLFHGLGCAVLVGASRKSLIARASGAVDGEGRPTDRAKDRMPGSLAIALGAAEQAIQFMRVHDVEETVQAVRVAEGIRRFQAGA</sequence>
<keyword evidence="7" id="KW-0460">Magnesium</keyword>
<comment type="cofactor">
    <cofactor evidence="2">
        <name>Mg(2+)</name>
        <dbReference type="ChEBI" id="CHEBI:18420"/>
    </cofactor>
</comment>
<dbReference type="CDD" id="cd00739">
    <property type="entry name" value="DHPS"/>
    <property type="match status" value="1"/>
</dbReference>
<gene>
    <name evidence="10" type="primary">folP</name>
    <name evidence="10" type="ORF">F1188_04725</name>
</gene>
<comment type="pathway">
    <text evidence="3">Cofactor biosynthesis; tetrahydrofolate biosynthesis; 7,8-dihydrofolate from 2-amino-4-hydroxy-6-hydroxymethyl-7,8-dihydropteridine diphosphate and 4-aminobenzoate: step 1/2.</text>
</comment>
<dbReference type="InterPro" id="IPR045031">
    <property type="entry name" value="DHP_synth-like"/>
</dbReference>
<evidence type="ECO:0000256" key="6">
    <source>
        <dbReference type="ARBA" id="ARBA00022723"/>
    </source>
</evidence>
<dbReference type="PANTHER" id="PTHR20941">
    <property type="entry name" value="FOLATE SYNTHESIS PROTEINS"/>
    <property type="match status" value="1"/>
</dbReference>
<dbReference type="NCBIfam" id="TIGR01496">
    <property type="entry name" value="DHPS"/>
    <property type="match status" value="1"/>
</dbReference>
<dbReference type="Gene3D" id="3.20.20.20">
    <property type="entry name" value="Dihydropteroate synthase-like"/>
    <property type="match status" value="1"/>
</dbReference>
<dbReference type="InterPro" id="IPR000489">
    <property type="entry name" value="Pterin-binding_dom"/>
</dbReference>
<dbReference type="GO" id="GO:0046872">
    <property type="term" value="F:metal ion binding"/>
    <property type="evidence" value="ECO:0007669"/>
    <property type="project" value="UniProtKB-KW"/>
</dbReference>
<keyword evidence="6" id="KW-0479">Metal-binding</keyword>
<reference evidence="10 11" key="1">
    <citation type="submission" date="2019-09" db="EMBL/GenBank/DDBJ databases">
        <title>Genome sequence of Roseospira marina, one of the more divergent members of the non-sulfur purple photosynthetic bacterial family, the Rhodospirillaceae.</title>
        <authorList>
            <person name="Meyer T."/>
            <person name="Kyndt J."/>
        </authorList>
    </citation>
    <scope>NUCLEOTIDE SEQUENCE [LARGE SCALE GENOMIC DNA]</scope>
    <source>
        <strain evidence="10 11">DSM 15113</strain>
    </source>
</reference>
<dbReference type="Pfam" id="PF00809">
    <property type="entry name" value="Pterin_bind"/>
    <property type="match status" value="1"/>
</dbReference>
<evidence type="ECO:0000256" key="3">
    <source>
        <dbReference type="ARBA" id="ARBA00004763"/>
    </source>
</evidence>
<evidence type="ECO:0000256" key="4">
    <source>
        <dbReference type="ARBA" id="ARBA00012458"/>
    </source>
</evidence>
<dbReference type="InterPro" id="IPR006390">
    <property type="entry name" value="DHP_synth_dom"/>
</dbReference>
<dbReference type="RefSeq" id="WP_150061246.1">
    <property type="nucleotide sequence ID" value="NZ_JACIGJ010000005.1"/>
</dbReference>
<name>A0A5M6IG41_9PROT</name>
<proteinExistence type="predicted"/>
<accession>A0A5M6IG41</accession>
<dbReference type="Proteomes" id="UP000324065">
    <property type="component" value="Unassembled WGS sequence"/>
</dbReference>
<dbReference type="GO" id="GO:0046654">
    <property type="term" value="P:tetrahydrofolate biosynthetic process"/>
    <property type="evidence" value="ECO:0007669"/>
    <property type="project" value="TreeGrafter"/>
</dbReference>
<evidence type="ECO:0000256" key="7">
    <source>
        <dbReference type="ARBA" id="ARBA00022842"/>
    </source>
</evidence>
<dbReference type="GO" id="GO:0046656">
    <property type="term" value="P:folic acid biosynthetic process"/>
    <property type="evidence" value="ECO:0007669"/>
    <property type="project" value="UniProtKB-KW"/>
</dbReference>
<evidence type="ECO:0000256" key="1">
    <source>
        <dbReference type="ARBA" id="ARBA00000012"/>
    </source>
</evidence>
<keyword evidence="8" id="KW-0289">Folate biosynthesis</keyword>
<dbReference type="PROSITE" id="PS00793">
    <property type="entry name" value="DHPS_2"/>
    <property type="match status" value="1"/>
</dbReference>
<dbReference type="EC" id="2.5.1.15" evidence="4"/>
<evidence type="ECO:0000256" key="2">
    <source>
        <dbReference type="ARBA" id="ARBA00001946"/>
    </source>
</evidence>
<keyword evidence="11" id="KW-1185">Reference proteome</keyword>
<protein>
    <recommendedName>
        <fullName evidence="4">dihydropteroate synthase</fullName>
        <ecNumber evidence="4">2.5.1.15</ecNumber>
    </recommendedName>
</protein>
<evidence type="ECO:0000313" key="10">
    <source>
        <dbReference type="EMBL" id="KAA5606645.1"/>
    </source>
</evidence>
<dbReference type="PANTHER" id="PTHR20941:SF1">
    <property type="entry name" value="FOLIC ACID SYNTHESIS PROTEIN FOL1"/>
    <property type="match status" value="1"/>
</dbReference>
<evidence type="ECO:0000256" key="5">
    <source>
        <dbReference type="ARBA" id="ARBA00022679"/>
    </source>
</evidence>
<evidence type="ECO:0000256" key="8">
    <source>
        <dbReference type="ARBA" id="ARBA00022909"/>
    </source>
</evidence>